<gene>
    <name evidence="4" type="ORF">GCM10009304_18990</name>
</gene>
<dbReference type="InterPro" id="IPR036291">
    <property type="entry name" value="NAD(P)-bd_dom_sf"/>
</dbReference>
<evidence type="ECO:0000313" key="5">
    <source>
        <dbReference type="Proteomes" id="UP000635983"/>
    </source>
</evidence>
<dbReference type="Proteomes" id="UP000635983">
    <property type="component" value="Unassembled WGS sequence"/>
</dbReference>
<name>A0A917UXJ4_9PSED</name>
<dbReference type="RefSeq" id="WP_188982985.1">
    <property type="nucleotide sequence ID" value="NZ_BMPO01000004.1"/>
</dbReference>
<dbReference type="SUPFAM" id="SSF51735">
    <property type="entry name" value="NAD(P)-binding Rossmann-fold domains"/>
    <property type="match status" value="1"/>
</dbReference>
<evidence type="ECO:0000259" key="3">
    <source>
        <dbReference type="Pfam" id="PF02826"/>
    </source>
</evidence>
<keyword evidence="2" id="KW-0520">NAD</keyword>
<dbReference type="PANTHER" id="PTHR43333">
    <property type="entry name" value="2-HACID_DH_C DOMAIN-CONTAINING PROTEIN"/>
    <property type="match status" value="1"/>
</dbReference>
<evidence type="ECO:0000256" key="2">
    <source>
        <dbReference type="ARBA" id="ARBA00023027"/>
    </source>
</evidence>
<proteinExistence type="predicted"/>
<keyword evidence="5" id="KW-1185">Reference proteome</keyword>
<accession>A0A917UXJ4</accession>
<dbReference type="GO" id="GO:0016491">
    <property type="term" value="F:oxidoreductase activity"/>
    <property type="evidence" value="ECO:0007669"/>
    <property type="project" value="UniProtKB-KW"/>
</dbReference>
<feature type="domain" description="D-isomer specific 2-hydroxyacid dehydrogenase NAD-binding" evidence="3">
    <location>
        <begin position="100"/>
        <end position="272"/>
    </location>
</feature>
<evidence type="ECO:0000256" key="1">
    <source>
        <dbReference type="ARBA" id="ARBA00023002"/>
    </source>
</evidence>
<dbReference type="PANTHER" id="PTHR43333:SF1">
    <property type="entry name" value="D-ISOMER SPECIFIC 2-HYDROXYACID DEHYDROGENASE NAD-BINDING DOMAIN-CONTAINING PROTEIN"/>
    <property type="match status" value="1"/>
</dbReference>
<dbReference type="EMBL" id="BMPO01000004">
    <property type="protein sequence ID" value="GGJ93272.1"/>
    <property type="molecule type" value="Genomic_DNA"/>
</dbReference>
<dbReference type="AlphaFoldDB" id="A0A917UXJ4"/>
<organism evidence="4 5">
    <name type="scientific">Pseudomonas matsuisoli</name>
    <dbReference type="NCBI Taxonomy" id="1515666"/>
    <lineage>
        <taxon>Bacteria</taxon>
        <taxon>Pseudomonadati</taxon>
        <taxon>Pseudomonadota</taxon>
        <taxon>Gammaproteobacteria</taxon>
        <taxon>Pseudomonadales</taxon>
        <taxon>Pseudomonadaceae</taxon>
        <taxon>Pseudomonas</taxon>
    </lineage>
</organism>
<reference evidence="4" key="2">
    <citation type="submission" date="2020-09" db="EMBL/GenBank/DDBJ databases">
        <authorList>
            <person name="Sun Q."/>
            <person name="Ohkuma M."/>
        </authorList>
    </citation>
    <scope>NUCLEOTIDE SEQUENCE</scope>
    <source>
        <strain evidence="4">JCM 30078</strain>
    </source>
</reference>
<evidence type="ECO:0000313" key="4">
    <source>
        <dbReference type="EMBL" id="GGJ93272.1"/>
    </source>
</evidence>
<comment type="caution">
    <text evidence="4">The sequence shown here is derived from an EMBL/GenBank/DDBJ whole genome shotgun (WGS) entry which is preliminary data.</text>
</comment>
<dbReference type="Gene3D" id="3.40.50.720">
    <property type="entry name" value="NAD(P)-binding Rossmann-like Domain"/>
    <property type="match status" value="2"/>
</dbReference>
<dbReference type="GO" id="GO:0051287">
    <property type="term" value="F:NAD binding"/>
    <property type="evidence" value="ECO:0007669"/>
    <property type="project" value="InterPro"/>
</dbReference>
<sequence length="307" mass="33722">MALLYKASPERASAWQRCLAVEHPSLEFRQWPDIGDAREIEYIIAWESPADLADFPNLRILFSVGAGVDQFDLSRLPPQASLVRMVDTSISASMNEYVVWAVMNLHRDMLAYREDQRVARWAPQPIVSAGRRRVGVMGLGQLGLAVIEALRPFGFERFGWNRSPREIEGVTTYAGSEGLEAFLGQCDILINLLPLTPETRGLLDARLFAALPHGAGLINTGRGGHLIEADMLTALASGQLRGAIVDVFEEEPPAVDHPFWTHPRIVVTPHIASTVQIEGGAAAVAENIRRAEAGSPLLNAVDRQRGY</sequence>
<dbReference type="SUPFAM" id="SSF52283">
    <property type="entry name" value="Formate/glycerate dehydrogenase catalytic domain-like"/>
    <property type="match status" value="1"/>
</dbReference>
<dbReference type="Pfam" id="PF02826">
    <property type="entry name" value="2-Hacid_dh_C"/>
    <property type="match status" value="1"/>
</dbReference>
<keyword evidence="1" id="KW-0560">Oxidoreductase</keyword>
<dbReference type="CDD" id="cd12164">
    <property type="entry name" value="GDH_like_2"/>
    <property type="match status" value="1"/>
</dbReference>
<reference evidence="4" key="1">
    <citation type="journal article" date="2014" name="Int. J. Syst. Evol. Microbiol.">
        <title>Complete genome sequence of Corynebacterium casei LMG S-19264T (=DSM 44701T), isolated from a smear-ripened cheese.</title>
        <authorList>
            <consortium name="US DOE Joint Genome Institute (JGI-PGF)"/>
            <person name="Walter F."/>
            <person name="Albersmeier A."/>
            <person name="Kalinowski J."/>
            <person name="Ruckert C."/>
        </authorList>
    </citation>
    <scope>NUCLEOTIDE SEQUENCE</scope>
    <source>
        <strain evidence="4">JCM 30078</strain>
    </source>
</reference>
<dbReference type="InterPro" id="IPR006140">
    <property type="entry name" value="D-isomer_DH_NAD-bd"/>
</dbReference>
<protein>
    <submittedName>
        <fullName evidence="4">Glyoxylate/hydroxypyruvate reductase A</fullName>
    </submittedName>
</protein>